<protein>
    <submittedName>
        <fullName evidence="1">Uncharacterized protein</fullName>
    </submittedName>
</protein>
<proteinExistence type="predicted"/>
<evidence type="ECO:0000313" key="1">
    <source>
        <dbReference type="EMBL" id="KAI4365651.1"/>
    </source>
</evidence>
<sequence length="252" mass="28463">MLGCRPSPFPIEQRHQLQLSSSPLLEDPARYRRLVGRLIYLNVTRPEISYSLHVLAQFMQAPRQDHWDAAIRVLRYLKSCPGQGLLIEPQSLVLTAYCDSDWASCPLTRRSVTGYFMTLGGCPISWKTKKQITVSRSSAEAEYRSMAAAVSEILWLRGLLSSLGVQLPASTRLFCDNQAALHIAANPVFHERTKHIEIDCHFVREHIRSGLVITSHLPTTFQLADIFTKALGRDRFNFLLAKLGIRNLHAPT</sequence>
<evidence type="ECO:0000313" key="2">
    <source>
        <dbReference type="Proteomes" id="UP001057402"/>
    </source>
</evidence>
<accession>A0ACB9QGL3</accession>
<organism evidence="1 2">
    <name type="scientific">Melastoma candidum</name>
    <dbReference type="NCBI Taxonomy" id="119954"/>
    <lineage>
        <taxon>Eukaryota</taxon>
        <taxon>Viridiplantae</taxon>
        <taxon>Streptophyta</taxon>
        <taxon>Embryophyta</taxon>
        <taxon>Tracheophyta</taxon>
        <taxon>Spermatophyta</taxon>
        <taxon>Magnoliopsida</taxon>
        <taxon>eudicotyledons</taxon>
        <taxon>Gunneridae</taxon>
        <taxon>Pentapetalae</taxon>
        <taxon>rosids</taxon>
        <taxon>malvids</taxon>
        <taxon>Myrtales</taxon>
        <taxon>Melastomataceae</taxon>
        <taxon>Melastomatoideae</taxon>
        <taxon>Melastomateae</taxon>
        <taxon>Melastoma</taxon>
    </lineage>
</organism>
<gene>
    <name evidence="1" type="ORF">MLD38_021617</name>
</gene>
<dbReference type="EMBL" id="CM042885">
    <property type="protein sequence ID" value="KAI4365651.1"/>
    <property type="molecule type" value="Genomic_DNA"/>
</dbReference>
<dbReference type="Proteomes" id="UP001057402">
    <property type="component" value="Chromosome 6"/>
</dbReference>
<name>A0ACB9QGL3_9MYRT</name>
<keyword evidence="2" id="KW-1185">Reference proteome</keyword>
<comment type="caution">
    <text evidence="1">The sequence shown here is derived from an EMBL/GenBank/DDBJ whole genome shotgun (WGS) entry which is preliminary data.</text>
</comment>
<reference evidence="2" key="1">
    <citation type="journal article" date="2023" name="Front. Plant Sci.">
        <title>Chromosomal-level genome assembly of Melastoma candidum provides insights into trichome evolution.</title>
        <authorList>
            <person name="Zhong Y."/>
            <person name="Wu W."/>
            <person name="Sun C."/>
            <person name="Zou P."/>
            <person name="Liu Y."/>
            <person name="Dai S."/>
            <person name="Zhou R."/>
        </authorList>
    </citation>
    <scope>NUCLEOTIDE SEQUENCE [LARGE SCALE GENOMIC DNA]</scope>
</reference>